<accession>A0ACA9NXG2</accession>
<keyword evidence="2" id="KW-1185">Reference proteome</keyword>
<reference evidence="1" key="1">
    <citation type="submission" date="2021-06" db="EMBL/GenBank/DDBJ databases">
        <authorList>
            <person name="Kallberg Y."/>
            <person name="Tangrot J."/>
            <person name="Rosling A."/>
        </authorList>
    </citation>
    <scope>NUCLEOTIDE SEQUENCE</scope>
    <source>
        <strain evidence="1">IL203A</strain>
    </source>
</reference>
<sequence>MSSTAKSPSTINHCIEREIERSSHNEGPHLTLNLEPVSFSNEYNASSMTNLLANSKIPIDIWYSTSHNTNVSESSHARVNRYGINLNLYVAIQ</sequence>
<gene>
    <name evidence="1" type="ORF">DHETER_LOCUS10607</name>
</gene>
<protein>
    <submittedName>
        <fullName evidence="1">13448_t:CDS:1</fullName>
    </submittedName>
</protein>
<name>A0ACA9NXG2_9GLOM</name>
<comment type="caution">
    <text evidence="1">The sequence shown here is derived from an EMBL/GenBank/DDBJ whole genome shotgun (WGS) entry which is preliminary data.</text>
</comment>
<evidence type="ECO:0000313" key="1">
    <source>
        <dbReference type="EMBL" id="CAG8680110.1"/>
    </source>
</evidence>
<proteinExistence type="predicted"/>
<organism evidence="1 2">
    <name type="scientific">Dentiscutata heterogama</name>
    <dbReference type="NCBI Taxonomy" id="1316150"/>
    <lineage>
        <taxon>Eukaryota</taxon>
        <taxon>Fungi</taxon>
        <taxon>Fungi incertae sedis</taxon>
        <taxon>Mucoromycota</taxon>
        <taxon>Glomeromycotina</taxon>
        <taxon>Glomeromycetes</taxon>
        <taxon>Diversisporales</taxon>
        <taxon>Gigasporaceae</taxon>
        <taxon>Dentiscutata</taxon>
    </lineage>
</organism>
<dbReference type="Proteomes" id="UP000789702">
    <property type="component" value="Unassembled WGS sequence"/>
</dbReference>
<feature type="non-terminal residue" evidence="1">
    <location>
        <position position="93"/>
    </location>
</feature>
<dbReference type="EMBL" id="CAJVPU010021175">
    <property type="protein sequence ID" value="CAG8680110.1"/>
    <property type="molecule type" value="Genomic_DNA"/>
</dbReference>
<evidence type="ECO:0000313" key="2">
    <source>
        <dbReference type="Proteomes" id="UP000789702"/>
    </source>
</evidence>